<dbReference type="EMBL" id="JAUESC010000387">
    <property type="protein sequence ID" value="KAK0574172.1"/>
    <property type="molecule type" value="Genomic_DNA"/>
</dbReference>
<feature type="domain" description="Reverse transcriptase" evidence="1">
    <location>
        <begin position="57"/>
        <end position="145"/>
    </location>
</feature>
<dbReference type="Proteomes" id="UP001168877">
    <property type="component" value="Unassembled WGS sequence"/>
</dbReference>
<dbReference type="AlphaFoldDB" id="A0AA39RKD7"/>
<reference evidence="2" key="1">
    <citation type="journal article" date="2022" name="Plant J.">
        <title>Strategies of tolerance reflected in two North American maple genomes.</title>
        <authorList>
            <person name="McEvoy S.L."/>
            <person name="Sezen U.U."/>
            <person name="Trouern-Trend A."/>
            <person name="McMahon S.M."/>
            <person name="Schaberg P.G."/>
            <person name="Yang J."/>
            <person name="Wegrzyn J.L."/>
            <person name="Swenson N.G."/>
        </authorList>
    </citation>
    <scope>NUCLEOTIDE SEQUENCE</scope>
    <source>
        <strain evidence="2">NS2018</strain>
    </source>
</reference>
<sequence length="148" mass="16763">MDANSAPDPNGFTGKFFQHCWHVVGRDASLAVQEFFHIGAIFSGLNSNFLVFIPKLKDDISIDQFRPIILSNFLLKISSKIVVDRLAFVAGWIVSLQQFGFIRDRHIEDCIALASNCVNVLHKKCYVGNLAMKIDIRKAFDTLDWVFI</sequence>
<evidence type="ECO:0000313" key="2">
    <source>
        <dbReference type="EMBL" id="KAK0574172.1"/>
    </source>
</evidence>
<evidence type="ECO:0000259" key="1">
    <source>
        <dbReference type="Pfam" id="PF00078"/>
    </source>
</evidence>
<keyword evidence="3" id="KW-1185">Reference proteome</keyword>
<gene>
    <name evidence="2" type="ORF">LWI29_019254</name>
</gene>
<protein>
    <recommendedName>
        <fullName evidence="1">Reverse transcriptase domain-containing protein</fullName>
    </recommendedName>
</protein>
<reference evidence="2" key="2">
    <citation type="submission" date="2023-06" db="EMBL/GenBank/DDBJ databases">
        <authorList>
            <person name="Swenson N.G."/>
            <person name="Wegrzyn J.L."/>
            <person name="Mcevoy S.L."/>
        </authorList>
    </citation>
    <scope>NUCLEOTIDE SEQUENCE</scope>
    <source>
        <strain evidence="2">NS2018</strain>
        <tissue evidence="2">Leaf</tissue>
    </source>
</reference>
<proteinExistence type="predicted"/>
<evidence type="ECO:0000313" key="3">
    <source>
        <dbReference type="Proteomes" id="UP001168877"/>
    </source>
</evidence>
<dbReference type="InterPro" id="IPR052343">
    <property type="entry name" value="Retrotransposon-Effector_Assoc"/>
</dbReference>
<accession>A0AA39RKD7</accession>
<comment type="caution">
    <text evidence="2">The sequence shown here is derived from an EMBL/GenBank/DDBJ whole genome shotgun (WGS) entry which is preliminary data.</text>
</comment>
<name>A0AA39RKD7_ACESA</name>
<dbReference type="PANTHER" id="PTHR46890:SF1">
    <property type="entry name" value="REVERSE TRANSCRIPTASE DOMAIN-CONTAINING PROTEIN"/>
    <property type="match status" value="1"/>
</dbReference>
<dbReference type="InterPro" id="IPR000477">
    <property type="entry name" value="RT_dom"/>
</dbReference>
<organism evidence="2 3">
    <name type="scientific">Acer saccharum</name>
    <name type="common">Sugar maple</name>
    <dbReference type="NCBI Taxonomy" id="4024"/>
    <lineage>
        <taxon>Eukaryota</taxon>
        <taxon>Viridiplantae</taxon>
        <taxon>Streptophyta</taxon>
        <taxon>Embryophyta</taxon>
        <taxon>Tracheophyta</taxon>
        <taxon>Spermatophyta</taxon>
        <taxon>Magnoliopsida</taxon>
        <taxon>eudicotyledons</taxon>
        <taxon>Gunneridae</taxon>
        <taxon>Pentapetalae</taxon>
        <taxon>rosids</taxon>
        <taxon>malvids</taxon>
        <taxon>Sapindales</taxon>
        <taxon>Sapindaceae</taxon>
        <taxon>Hippocastanoideae</taxon>
        <taxon>Acereae</taxon>
        <taxon>Acer</taxon>
    </lineage>
</organism>
<dbReference type="Pfam" id="PF00078">
    <property type="entry name" value="RVT_1"/>
    <property type="match status" value="1"/>
</dbReference>
<dbReference type="PANTHER" id="PTHR46890">
    <property type="entry name" value="NON-LTR RETROLELEMENT REVERSE TRANSCRIPTASE-LIKE PROTEIN-RELATED"/>
    <property type="match status" value="1"/>
</dbReference>